<feature type="signal peptide" evidence="11">
    <location>
        <begin position="1"/>
        <end position="18"/>
    </location>
</feature>
<feature type="binding site" description="axial binding residue" evidence="9">
    <location>
        <position position="45"/>
    </location>
    <ligand>
        <name>heme</name>
        <dbReference type="ChEBI" id="CHEBI:30413"/>
    </ligand>
    <ligandPart>
        <name>Fe</name>
        <dbReference type="ChEBI" id="CHEBI:18248"/>
    </ligandPart>
</feature>
<comment type="similarity">
    <text evidence="3">Belongs to the RBT5 family.</text>
</comment>
<feature type="chain" id="PRO_5046656087" description="CFEM domain-containing protein" evidence="11">
    <location>
        <begin position="19"/>
        <end position="141"/>
    </location>
</feature>
<evidence type="ECO:0000256" key="3">
    <source>
        <dbReference type="ARBA" id="ARBA00010031"/>
    </source>
</evidence>
<evidence type="ECO:0000256" key="9">
    <source>
        <dbReference type="PROSITE-ProRule" id="PRU01356"/>
    </source>
</evidence>
<keyword evidence="5" id="KW-0472">Membrane</keyword>
<evidence type="ECO:0000313" key="14">
    <source>
        <dbReference type="Proteomes" id="UP001521116"/>
    </source>
</evidence>
<keyword evidence="5" id="KW-0325">Glycoprotein</keyword>
<comment type="caution">
    <text evidence="9">Lacks conserved residue(s) required for the propagation of feature annotation.</text>
</comment>
<keyword evidence="9" id="KW-0479">Metal-binding</keyword>
<sequence>MKFSTAIVLAASASMAAAYTNADIPSCATPCIKEGAPKVGCDVTDATCMCEKQDKLAGVVIGCISESCSAEDAVKASTVSDSVCSDLTSKSSTSSNSTAAITTPASTPTPTPSSTNAAGALQAGGMAAGLTGLMGALMLVL</sequence>
<reference evidence="13 14" key="1">
    <citation type="submission" date="2024-02" db="EMBL/GenBank/DDBJ databases">
        <title>De novo assembly and annotation of 12 fungi associated with fruit tree decline syndrome in Ontario, Canada.</title>
        <authorList>
            <person name="Sulman M."/>
            <person name="Ellouze W."/>
            <person name="Ilyukhin E."/>
        </authorList>
    </citation>
    <scope>NUCLEOTIDE SEQUENCE [LARGE SCALE GENOMIC DNA]</scope>
    <source>
        <strain evidence="13 14">M1-105</strain>
    </source>
</reference>
<evidence type="ECO:0000256" key="1">
    <source>
        <dbReference type="ARBA" id="ARBA00004589"/>
    </source>
</evidence>
<gene>
    <name evidence="13" type="ORF">SLS56_004360</name>
</gene>
<dbReference type="SMART" id="SM00747">
    <property type="entry name" value="CFEM"/>
    <property type="match status" value="1"/>
</dbReference>
<keyword evidence="6 11" id="KW-0732">Signal</keyword>
<evidence type="ECO:0000256" key="6">
    <source>
        <dbReference type="ARBA" id="ARBA00022729"/>
    </source>
</evidence>
<evidence type="ECO:0000256" key="4">
    <source>
        <dbReference type="ARBA" id="ARBA00022525"/>
    </source>
</evidence>
<evidence type="ECO:0000256" key="7">
    <source>
        <dbReference type="ARBA" id="ARBA00023157"/>
    </source>
</evidence>
<keyword evidence="9" id="KW-0408">Iron</keyword>
<organism evidence="13 14">
    <name type="scientific">Neofusicoccum ribis</name>
    <dbReference type="NCBI Taxonomy" id="45134"/>
    <lineage>
        <taxon>Eukaryota</taxon>
        <taxon>Fungi</taxon>
        <taxon>Dikarya</taxon>
        <taxon>Ascomycota</taxon>
        <taxon>Pezizomycotina</taxon>
        <taxon>Dothideomycetes</taxon>
        <taxon>Dothideomycetes incertae sedis</taxon>
        <taxon>Botryosphaeriales</taxon>
        <taxon>Botryosphaeriaceae</taxon>
        <taxon>Neofusicoccum</taxon>
    </lineage>
</organism>
<proteinExistence type="inferred from homology"/>
<keyword evidence="7 9" id="KW-1015">Disulfide bond</keyword>
<keyword evidence="8" id="KW-0449">Lipoprotein</keyword>
<feature type="disulfide bond" evidence="9">
    <location>
        <begin position="41"/>
        <end position="48"/>
    </location>
</feature>
<comment type="caution">
    <text evidence="13">The sequence shown here is derived from an EMBL/GenBank/DDBJ whole genome shotgun (WGS) entry which is preliminary data.</text>
</comment>
<comment type="subcellular location">
    <subcellularLocation>
        <location evidence="1">Membrane</location>
        <topology evidence="1">Lipid-anchor</topology>
        <topology evidence="1">GPI-anchor</topology>
    </subcellularLocation>
    <subcellularLocation>
        <location evidence="2">Secreted</location>
    </subcellularLocation>
</comment>
<dbReference type="Pfam" id="PF05730">
    <property type="entry name" value="CFEM"/>
    <property type="match status" value="1"/>
</dbReference>
<protein>
    <recommendedName>
        <fullName evidence="12">CFEM domain-containing protein</fullName>
    </recommendedName>
</protein>
<accession>A0ABR3SWH3</accession>
<keyword evidence="5" id="KW-0336">GPI-anchor</keyword>
<name>A0ABR3SWH3_9PEZI</name>
<evidence type="ECO:0000256" key="8">
    <source>
        <dbReference type="ARBA" id="ARBA00023288"/>
    </source>
</evidence>
<evidence type="ECO:0000256" key="10">
    <source>
        <dbReference type="SAM" id="MobiDB-lite"/>
    </source>
</evidence>
<feature type="domain" description="CFEM" evidence="12">
    <location>
        <begin position="1"/>
        <end position="111"/>
    </location>
</feature>
<dbReference type="PROSITE" id="PS52012">
    <property type="entry name" value="CFEM"/>
    <property type="match status" value="1"/>
</dbReference>
<keyword evidence="4" id="KW-0964">Secreted</keyword>
<feature type="compositionally biased region" description="Low complexity" evidence="10">
    <location>
        <begin position="88"/>
        <end position="118"/>
    </location>
</feature>
<evidence type="ECO:0000256" key="2">
    <source>
        <dbReference type="ARBA" id="ARBA00004613"/>
    </source>
</evidence>
<evidence type="ECO:0000256" key="5">
    <source>
        <dbReference type="ARBA" id="ARBA00022622"/>
    </source>
</evidence>
<dbReference type="EMBL" id="JAJVDC020000039">
    <property type="protein sequence ID" value="KAL1631686.1"/>
    <property type="molecule type" value="Genomic_DNA"/>
</dbReference>
<keyword evidence="9" id="KW-0349">Heme</keyword>
<dbReference type="InterPro" id="IPR008427">
    <property type="entry name" value="Extracellular_membr_CFEM_dom"/>
</dbReference>
<feature type="region of interest" description="Disordered" evidence="10">
    <location>
        <begin position="85"/>
        <end position="118"/>
    </location>
</feature>
<evidence type="ECO:0000313" key="13">
    <source>
        <dbReference type="EMBL" id="KAL1631686.1"/>
    </source>
</evidence>
<dbReference type="Proteomes" id="UP001521116">
    <property type="component" value="Unassembled WGS sequence"/>
</dbReference>
<keyword evidence="14" id="KW-1185">Reference proteome</keyword>
<evidence type="ECO:0000259" key="12">
    <source>
        <dbReference type="PROSITE" id="PS52012"/>
    </source>
</evidence>
<evidence type="ECO:0000256" key="11">
    <source>
        <dbReference type="SAM" id="SignalP"/>
    </source>
</evidence>